<accession>A0ABD2BZX1</accession>
<gene>
    <name evidence="1" type="ORF">V1477_011686</name>
</gene>
<dbReference type="EMBL" id="JAYRBN010000063">
    <property type="protein sequence ID" value="KAL2738327.1"/>
    <property type="molecule type" value="Genomic_DNA"/>
</dbReference>
<evidence type="ECO:0000313" key="1">
    <source>
        <dbReference type="EMBL" id="KAL2738327.1"/>
    </source>
</evidence>
<organism evidence="1 2">
    <name type="scientific">Vespula maculifrons</name>
    <name type="common">Eastern yellow jacket</name>
    <name type="synonym">Wasp</name>
    <dbReference type="NCBI Taxonomy" id="7453"/>
    <lineage>
        <taxon>Eukaryota</taxon>
        <taxon>Metazoa</taxon>
        <taxon>Ecdysozoa</taxon>
        <taxon>Arthropoda</taxon>
        <taxon>Hexapoda</taxon>
        <taxon>Insecta</taxon>
        <taxon>Pterygota</taxon>
        <taxon>Neoptera</taxon>
        <taxon>Endopterygota</taxon>
        <taxon>Hymenoptera</taxon>
        <taxon>Apocrita</taxon>
        <taxon>Aculeata</taxon>
        <taxon>Vespoidea</taxon>
        <taxon>Vespidae</taxon>
        <taxon>Vespinae</taxon>
        <taxon>Vespula</taxon>
    </lineage>
</organism>
<proteinExistence type="predicted"/>
<sequence length="89" mass="10482">MTASFIRTDFSESSIAKVKQNQLSAQHHENMQIIFFWIPSLKLALKCICKWPKNVHRIIKIIMNDYINNSSWSMRRQTKWTESGGKRLA</sequence>
<comment type="caution">
    <text evidence="1">The sequence shown here is derived from an EMBL/GenBank/DDBJ whole genome shotgun (WGS) entry which is preliminary data.</text>
</comment>
<reference evidence="1 2" key="1">
    <citation type="journal article" date="2024" name="Ann. Entomol. Soc. Am.">
        <title>Genomic analyses of the southern and eastern yellowjacket wasps (Hymenoptera: Vespidae) reveal evolutionary signatures of social life.</title>
        <authorList>
            <person name="Catto M.A."/>
            <person name="Caine P.B."/>
            <person name="Orr S.E."/>
            <person name="Hunt B.G."/>
            <person name="Goodisman M.A.D."/>
        </authorList>
    </citation>
    <scope>NUCLEOTIDE SEQUENCE [LARGE SCALE GENOMIC DNA]</scope>
    <source>
        <strain evidence="1">232</strain>
        <tissue evidence="1">Head and thorax</tissue>
    </source>
</reference>
<name>A0ABD2BZX1_VESMC</name>
<keyword evidence="2" id="KW-1185">Reference proteome</keyword>
<dbReference type="Proteomes" id="UP001607303">
    <property type="component" value="Unassembled WGS sequence"/>
</dbReference>
<dbReference type="AlphaFoldDB" id="A0ABD2BZX1"/>
<evidence type="ECO:0000313" key="2">
    <source>
        <dbReference type="Proteomes" id="UP001607303"/>
    </source>
</evidence>
<protein>
    <submittedName>
        <fullName evidence="1">Uncharacterized protein</fullName>
    </submittedName>
</protein>